<keyword evidence="3" id="KW-1185">Reference proteome</keyword>
<accession>A0A913X5T8</accession>
<dbReference type="PANTHER" id="PTHR46791">
    <property type="entry name" value="EXPRESSED PROTEIN"/>
    <property type="match status" value="1"/>
</dbReference>
<reference evidence="2" key="1">
    <citation type="submission" date="2022-11" db="UniProtKB">
        <authorList>
            <consortium name="EnsemblMetazoa"/>
        </authorList>
    </citation>
    <scope>IDENTIFICATION</scope>
</reference>
<evidence type="ECO:0000313" key="3">
    <source>
        <dbReference type="Proteomes" id="UP000887567"/>
    </source>
</evidence>
<organism evidence="2 3">
    <name type="scientific">Exaiptasia diaphana</name>
    <name type="common">Tropical sea anemone</name>
    <name type="synonym">Aiptasia pulchella</name>
    <dbReference type="NCBI Taxonomy" id="2652724"/>
    <lineage>
        <taxon>Eukaryota</taxon>
        <taxon>Metazoa</taxon>
        <taxon>Cnidaria</taxon>
        <taxon>Anthozoa</taxon>
        <taxon>Hexacorallia</taxon>
        <taxon>Actiniaria</taxon>
        <taxon>Aiptasiidae</taxon>
        <taxon>Exaiptasia</taxon>
    </lineage>
</organism>
<evidence type="ECO:0000313" key="2">
    <source>
        <dbReference type="EnsemblMetazoa" id="XP_020899410.1"/>
    </source>
</evidence>
<dbReference type="Pfam" id="PF24764">
    <property type="entry name" value="rva_4"/>
    <property type="match status" value="1"/>
</dbReference>
<dbReference type="AlphaFoldDB" id="A0A913X5T8"/>
<dbReference type="KEGG" id="epa:110238104"/>
<dbReference type="PANTHER" id="PTHR46791:SF7">
    <property type="entry name" value="INTEGRASE CATALYTIC DOMAIN-CONTAINING PROTEIN"/>
    <property type="match status" value="1"/>
</dbReference>
<protein>
    <recommendedName>
        <fullName evidence="1">Integrase core domain-containing protein</fullName>
    </recommendedName>
</protein>
<feature type="domain" description="Integrase core" evidence="1">
    <location>
        <begin position="138"/>
        <end position="301"/>
    </location>
</feature>
<sequence length="407" mass="46765">MDIDGLVDENYIRTLVVERRWTHKEISNFLKENYPGKDGLSEMSVRRYCKVNNIHKSSRLPDNQLDVVVSNAVSQVGPTYGRKMLKGKLEAEGVRVHDKRISKSLQRVAPGYHQQRVQNTARLFNPLPYKSDYFGHKIHLDQNEKLVMYGCTTVIASDGYSNYVLAAASMPVKNNVEIYRAVLRPILLEYGLWDQVRVDCGKEFYLTLFVQETLAPHRCNTLRKPFKQTPSTKNHMAERHWVEVNGRVNYPIKQQLHKMVQEELIDMTDEIDKYCVSWITIQTVQAGIQELLPAWNNHSIPGKGKPVNIMRTCYSAVSLQEHSIPTPEAAVLQYERAGGKLKHFGLFGVDPLESDPFLRATRSREFLKHFPSFDVIFNELVNNKPNMMRQAVMLFINITRDLAVSSS</sequence>
<name>A0A913X5T8_EXADI</name>
<dbReference type="Proteomes" id="UP000887567">
    <property type="component" value="Unplaced"/>
</dbReference>
<dbReference type="RefSeq" id="XP_020899410.1">
    <property type="nucleotide sequence ID" value="XM_021043751.2"/>
</dbReference>
<dbReference type="OrthoDB" id="5952813at2759"/>
<dbReference type="OMA" id="VERRWTH"/>
<evidence type="ECO:0000259" key="1">
    <source>
        <dbReference type="Pfam" id="PF24764"/>
    </source>
</evidence>
<proteinExistence type="predicted"/>
<dbReference type="GeneID" id="110238104"/>
<dbReference type="InterPro" id="IPR058913">
    <property type="entry name" value="Integrase_dom_put"/>
</dbReference>
<dbReference type="EnsemblMetazoa" id="XM_021043751.2">
    <property type="protein sequence ID" value="XP_020899410.1"/>
    <property type="gene ID" value="LOC110238104"/>
</dbReference>